<organism evidence="2 3">
    <name type="scientific">Basidiobolus ranarum</name>
    <dbReference type="NCBI Taxonomy" id="34480"/>
    <lineage>
        <taxon>Eukaryota</taxon>
        <taxon>Fungi</taxon>
        <taxon>Fungi incertae sedis</taxon>
        <taxon>Zoopagomycota</taxon>
        <taxon>Entomophthoromycotina</taxon>
        <taxon>Basidiobolomycetes</taxon>
        <taxon>Basidiobolales</taxon>
        <taxon>Basidiobolaceae</taxon>
        <taxon>Basidiobolus</taxon>
    </lineage>
</organism>
<feature type="compositionally biased region" description="Basic and acidic residues" evidence="1">
    <location>
        <begin position="37"/>
        <end position="46"/>
    </location>
</feature>
<keyword evidence="3" id="KW-1185">Reference proteome</keyword>
<protein>
    <submittedName>
        <fullName evidence="2">Uncharacterized protein</fullName>
    </submittedName>
</protein>
<evidence type="ECO:0000313" key="2">
    <source>
        <dbReference type="EMBL" id="KAK9686564.1"/>
    </source>
</evidence>
<name>A0ABR2VNI5_9FUNG</name>
<gene>
    <name evidence="2" type="ORF">K7432_015117</name>
</gene>
<accession>A0ABR2VNI5</accession>
<sequence length="212" mass="23572">MELRQEVNMLRERLGLPLLSPRPQPVPLPPIIDVTQDVDHGSEQTSRKSSISSPPPRDCKTGTCYEAFKSDLEEMISTDEENESEGATITSKASEDNLNQNITFSMDIPQSNSINHCSIENYNGFDFRDASFVPTPNDYTRTLFLQDQSGTPSYANSDLGLDLSSDAISNMGELHSMGQFEELALTSEVNYNGLETNLSLMSSMPQYENDQN</sequence>
<dbReference type="Proteomes" id="UP001479436">
    <property type="component" value="Unassembled WGS sequence"/>
</dbReference>
<reference evidence="2 3" key="1">
    <citation type="submission" date="2023-04" db="EMBL/GenBank/DDBJ databases">
        <title>Genome of Basidiobolus ranarum AG-B5.</title>
        <authorList>
            <person name="Stajich J.E."/>
            <person name="Carter-House D."/>
            <person name="Gryganskyi A."/>
        </authorList>
    </citation>
    <scope>NUCLEOTIDE SEQUENCE [LARGE SCALE GENOMIC DNA]</scope>
    <source>
        <strain evidence="2 3">AG-B5</strain>
    </source>
</reference>
<dbReference type="EMBL" id="JASJQH010008808">
    <property type="protein sequence ID" value="KAK9686564.1"/>
    <property type="molecule type" value="Genomic_DNA"/>
</dbReference>
<feature type="compositionally biased region" description="Pro residues" evidence="1">
    <location>
        <begin position="20"/>
        <end position="30"/>
    </location>
</feature>
<proteinExistence type="predicted"/>
<feature type="region of interest" description="Disordered" evidence="1">
    <location>
        <begin position="14"/>
        <end position="59"/>
    </location>
</feature>
<evidence type="ECO:0000256" key="1">
    <source>
        <dbReference type="SAM" id="MobiDB-lite"/>
    </source>
</evidence>
<comment type="caution">
    <text evidence="2">The sequence shown here is derived from an EMBL/GenBank/DDBJ whole genome shotgun (WGS) entry which is preliminary data.</text>
</comment>
<evidence type="ECO:0000313" key="3">
    <source>
        <dbReference type="Proteomes" id="UP001479436"/>
    </source>
</evidence>